<feature type="compositionally biased region" description="Basic and acidic residues" evidence="1">
    <location>
        <begin position="102"/>
        <end position="126"/>
    </location>
</feature>
<comment type="caution">
    <text evidence="3">The sequence shown here is derived from an EMBL/GenBank/DDBJ whole genome shotgun (WGS) entry which is preliminary data.</text>
</comment>
<keyword evidence="2" id="KW-1133">Transmembrane helix</keyword>
<keyword evidence="2" id="KW-0472">Membrane</keyword>
<evidence type="ECO:0000313" key="3">
    <source>
        <dbReference type="EMBL" id="KAL3798864.1"/>
    </source>
</evidence>
<organism evidence="3 4">
    <name type="scientific">Cyclotella cryptica</name>
    <dbReference type="NCBI Taxonomy" id="29204"/>
    <lineage>
        <taxon>Eukaryota</taxon>
        <taxon>Sar</taxon>
        <taxon>Stramenopiles</taxon>
        <taxon>Ochrophyta</taxon>
        <taxon>Bacillariophyta</taxon>
        <taxon>Coscinodiscophyceae</taxon>
        <taxon>Thalassiosirophycidae</taxon>
        <taxon>Stephanodiscales</taxon>
        <taxon>Stephanodiscaceae</taxon>
        <taxon>Cyclotella</taxon>
    </lineage>
</organism>
<proteinExistence type="predicted"/>
<accession>A0ABD3QEN3</accession>
<evidence type="ECO:0000256" key="2">
    <source>
        <dbReference type="SAM" id="Phobius"/>
    </source>
</evidence>
<keyword evidence="2" id="KW-0812">Transmembrane</keyword>
<feature type="region of interest" description="Disordered" evidence="1">
    <location>
        <begin position="102"/>
        <end position="141"/>
    </location>
</feature>
<gene>
    <name evidence="3" type="ORF">HJC23_004652</name>
</gene>
<feature type="transmembrane region" description="Helical" evidence="2">
    <location>
        <begin position="12"/>
        <end position="32"/>
    </location>
</feature>
<dbReference type="EMBL" id="JABMIG020000043">
    <property type="protein sequence ID" value="KAL3798864.1"/>
    <property type="molecule type" value="Genomic_DNA"/>
</dbReference>
<dbReference type="Proteomes" id="UP001516023">
    <property type="component" value="Unassembled WGS sequence"/>
</dbReference>
<reference evidence="3 4" key="1">
    <citation type="journal article" date="2020" name="G3 (Bethesda)">
        <title>Improved Reference Genome for Cyclotella cryptica CCMP332, a Model for Cell Wall Morphogenesis, Salinity Adaptation, and Lipid Production in Diatoms (Bacillariophyta).</title>
        <authorList>
            <person name="Roberts W.R."/>
            <person name="Downey K.M."/>
            <person name="Ruck E.C."/>
            <person name="Traller J.C."/>
            <person name="Alverson A.J."/>
        </authorList>
    </citation>
    <scope>NUCLEOTIDE SEQUENCE [LARGE SCALE GENOMIC DNA]</scope>
    <source>
        <strain evidence="3 4">CCMP332</strain>
    </source>
</reference>
<protein>
    <submittedName>
        <fullName evidence="3">Uncharacterized protein</fullName>
    </submittedName>
</protein>
<keyword evidence="4" id="KW-1185">Reference proteome</keyword>
<evidence type="ECO:0000313" key="4">
    <source>
        <dbReference type="Proteomes" id="UP001516023"/>
    </source>
</evidence>
<sequence>MLTTSSLWQILLYLHGNAWTIVLIATGGYFCWAQSSKVMSINACTESAATVISPLLHRYQIRQSYLFATDPNRVAVLSPDMKRVRAEQQRIANAEAMKAEAEKKARLQAEKERKRVKSPEEERWEKLGGSGNKLGGLKKTT</sequence>
<dbReference type="AlphaFoldDB" id="A0ABD3QEN3"/>
<evidence type="ECO:0000256" key="1">
    <source>
        <dbReference type="SAM" id="MobiDB-lite"/>
    </source>
</evidence>
<name>A0ABD3QEN3_9STRA</name>